<comment type="caution">
    <text evidence="1">The sequence shown here is derived from an EMBL/GenBank/DDBJ whole genome shotgun (WGS) entry which is preliminary data.</text>
</comment>
<sequence>MAVLVLGYAVLALALVLVVTGASAVHLERKRVLAVADAAAGDAADALDEGAYYADGAASLGRGVPLTDDAVRAAVGEHLRRSAAARAVEGLRVGPGTGTPDGRTAQVELLAPVRLPLVGLGPQELVGGDRLTLVVTARARTDLAPL</sequence>
<dbReference type="RefSeq" id="WP_339575577.1">
    <property type="nucleotide sequence ID" value="NZ_JBBIAA010000017.1"/>
</dbReference>
<dbReference type="Proteomes" id="UP001387100">
    <property type="component" value="Unassembled WGS sequence"/>
</dbReference>
<protein>
    <recommendedName>
        <fullName evidence="3">Flp pilus-assembly TadE/G-like protein</fullName>
    </recommendedName>
</protein>
<evidence type="ECO:0008006" key="3">
    <source>
        <dbReference type="Google" id="ProtNLM"/>
    </source>
</evidence>
<accession>A0ABU8RM61</accession>
<organism evidence="1 2">
    <name type="scientific">Pseudokineococcus basanitobsidens</name>
    <dbReference type="NCBI Taxonomy" id="1926649"/>
    <lineage>
        <taxon>Bacteria</taxon>
        <taxon>Bacillati</taxon>
        <taxon>Actinomycetota</taxon>
        <taxon>Actinomycetes</taxon>
        <taxon>Kineosporiales</taxon>
        <taxon>Kineosporiaceae</taxon>
        <taxon>Pseudokineococcus</taxon>
    </lineage>
</organism>
<dbReference type="EMBL" id="JBBIAA010000017">
    <property type="protein sequence ID" value="MEJ5946195.1"/>
    <property type="molecule type" value="Genomic_DNA"/>
</dbReference>
<evidence type="ECO:0000313" key="1">
    <source>
        <dbReference type="EMBL" id="MEJ5946195.1"/>
    </source>
</evidence>
<gene>
    <name evidence="1" type="ORF">WDZ17_12925</name>
</gene>
<evidence type="ECO:0000313" key="2">
    <source>
        <dbReference type="Proteomes" id="UP001387100"/>
    </source>
</evidence>
<reference evidence="1 2" key="1">
    <citation type="journal article" date="2017" name="Int. J. Syst. Evol. Microbiol.">
        <title>Pseudokineococcus basanitobsidens sp. nov., isolated from volcanic rock.</title>
        <authorList>
            <person name="Lee D.W."/>
            <person name="Park M.Y."/>
            <person name="Kim J.J."/>
            <person name="Kim B.S."/>
        </authorList>
    </citation>
    <scope>NUCLEOTIDE SEQUENCE [LARGE SCALE GENOMIC DNA]</scope>
    <source>
        <strain evidence="1 2">DSM 103726</strain>
    </source>
</reference>
<name>A0ABU8RM61_9ACTN</name>
<proteinExistence type="predicted"/>
<keyword evidence="2" id="KW-1185">Reference proteome</keyword>